<name>A0A8H4WT08_9HYPO</name>
<dbReference type="InterPro" id="IPR016162">
    <property type="entry name" value="Ald_DH_N"/>
</dbReference>
<feature type="domain" description="Aldehyde dehydrogenase" evidence="7">
    <location>
        <begin position="74"/>
        <end position="128"/>
    </location>
</feature>
<dbReference type="EC" id="1.2.1.88" evidence="2"/>
<dbReference type="Gene3D" id="3.40.309.10">
    <property type="entry name" value="Aldehyde Dehydrogenase, Chain A, domain 2"/>
    <property type="match status" value="1"/>
</dbReference>
<dbReference type="InterPro" id="IPR016161">
    <property type="entry name" value="Ald_DH/histidinol_DH"/>
</dbReference>
<evidence type="ECO:0000259" key="7">
    <source>
        <dbReference type="Pfam" id="PF00171"/>
    </source>
</evidence>
<dbReference type="GO" id="GO:0005759">
    <property type="term" value="C:mitochondrial matrix"/>
    <property type="evidence" value="ECO:0007669"/>
    <property type="project" value="TreeGrafter"/>
</dbReference>
<feature type="region of interest" description="Disordered" evidence="6">
    <location>
        <begin position="138"/>
        <end position="166"/>
    </location>
</feature>
<evidence type="ECO:0000256" key="4">
    <source>
        <dbReference type="ARBA" id="ARBA00023027"/>
    </source>
</evidence>
<keyword evidence="9" id="KW-1185">Reference proteome</keyword>
<dbReference type="InterPro" id="IPR015590">
    <property type="entry name" value="Aldehyde_DH_dom"/>
</dbReference>
<dbReference type="GO" id="GO:0010133">
    <property type="term" value="P:L-proline catabolic process to L-glutamate"/>
    <property type="evidence" value="ECO:0007669"/>
    <property type="project" value="TreeGrafter"/>
</dbReference>
<dbReference type="SUPFAM" id="SSF53720">
    <property type="entry name" value="ALDH-like"/>
    <property type="match status" value="2"/>
</dbReference>
<evidence type="ECO:0000313" key="8">
    <source>
        <dbReference type="EMBL" id="KAF4948901.1"/>
    </source>
</evidence>
<dbReference type="PROSITE" id="PS00070">
    <property type="entry name" value="ALDEHYDE_DEHYDR_CYS"/>
    <property type="match status" value="1"/>
</dbReference>
<evidence type="ECO:0000256" key="1">
    <source>
        <dbReference type="ARBA" id="ARBA00004786"/>
    </source>
</evidence>
<sequence length="166" mass="18653">MPEHVNAAKDAALKDKPSSEALPFGDRAAMFLRAAELVTGKYRPDIVAATRLGMGKNIWQAEIDAPAETADFFRADVKSAALNTVRAAFEYQGQNCSANSRVYIAESVWPEFKKHLQEQVSALSIGDIENYEELHLPKSLPNHQPASRNHDKRTFRSHPRHLHLHR</sequence>
<comment type="caution">
    <text evidence="8">The sequence shown here is derived from an EMBL/GenBank/DDBJ whole genome shotgun (WGS) entry which is preliminary data.</text>
</comment>
<protein>
    <recommendedName>
        <fullName evidence="2">L-glutamate gamma-semialdehyde dehydrogenase</fullName>
        <ecNumber evidence="2">1.2.1.88</ecNumber>
    </recommendedName>
</protein>
<dbReference type="Pfam" id="PF00171">
    <property type="entry name" value="Aldedh"/>
    <property type="match status" value="1"/>
</dbReference>
<comment type="catalytic activity">
    <reaction evidence="5">
        <text>L-glutamate 5-semialdehyde + NAD(+) + H2O = L-glutamate + NADH + 2 H(+)</text>
        <dbReference type="Rhea" id="RHEA:30235"/>
        <dbReference type="ChEBI" id="CHEBI:15377"/>
        <dbReference type="ChEBI" id="CHEBI:15378"/>
        <dbReference type="ChEBI" id="CHEBI:29985"/>
        <dbReference type="ChEBI" id="CHEBI:57540"/>
        <dbReference type="ChEBI" id="CHEBI:57945"/>
        <dbReference type="ChEBI" id="CHEBI:58066"/>
        <dbReference type="EC" id="1.2.1.88"/>
    </reaction>
</comment>
<proteinExistence type="predicted"/>
<dbReference type="PANTHER" id="PTHR42862">
    <property type="entry name" value="DELTA-1-PYRROLINE-5-CARBOXYLATE DEHYDROGENASE 1, ISOFORM A-RELATED"/>
    <property type="match status" value="1"/>
</dbReference>
<organism evidence="8 9">
    <name type="scientific">Fusarium gaditjirri</name>
    <dbReference type="NCBI Taxonomy" id="282569"/>
    <lineage>
        <taxon>Eukaryota</taxon>
        <taxon>Fungi</taxon>
        <taxon>Dikarya</taxon>
        <taxon>Ascomycota</taxon>
        <taxon>Pezizomycotina</taxon>
        <taxon>Sordariomycetes</taxon>
        <taxon>Hypocreomycetidae</taxon>
        <taxon>Hypocreales</taxon>
        <taxon>Nectriaceae</taxon>
        <taxon>Fusarium</taxon>
        <taxon>Fusarium nisikadoi species complex</taxon>
    </lineage>
</organism>
<dbReference type="Gene3D" id="3.40.605.10">
    <property type="entry name" value="Aldehyde Dehydrogenase, Chain A, domain 1"/>
    <property type="match status" value="1"/>
</dbReference>
<accession>A0A8H4WT08</accession>
<gene>
    <name evidence="8" type="ORF">FGADI_9185</name>
</gene>
<dbReference type="PANTHER" id="PTHR42862:SF1">
    <property type="entry name" value="DELTA-1-PYRROLINE-5-CARBOXYLATE DEHYDROGENASE 2, ISOFORM A-RELATED"/>
    <property type="match status" value="1"/>
</dbReference>
<reference evidence="8" key="1">
    <citation type="journal article" date="2020" name="BMC Genomics">
        <title>Correction to: Identification and distribution of gene clusters required for synthesis of sphingolipid metabolism inhibitors in diverse species of the filamentous fungus Fusarium.</title>
        <authorList>
            <person name="Kim H.S."/>
            <person name="Lohmar J.M."/>
            <person name="Busman M."/>
            <person name="Brown D.W."/>
            <person name="Naumann T.A."/>
            <person name="Divon H.H."/>
            <person name="Lysoe E."/>
            <person name="Uhlig S."/>
            <person name="Proctor R.H."/>
        </authorList>
    </citation>
    <scope>NUCLEOTIDE SEQUENCE</scope>
    <source>
        <strain evidence="8">NRRL 45417</strain>
    </source>
</reference>
<keyword evidence="3" id="KW-0560">Oxidoreductase</keyword>
<evidence type="ECO:0000313" key="9">
    <source>
        <dbReference type="Proteomes" id="UP000604273"/>
    </source>
</evidence>
<comment type="pathway">
    <text evidence="1">Amino-acid degradation; L-proline degradation into L-glutamate; L-glutamate from L-proline: step 2/2.</text>
</comment>
<dbReference type="InterPro" id="IPR016163">
    <property type="entry name" value="Ald_DH_C"/>
</dbReference>
<evidence type="ECO:0000256" key="2">
    <source>
        <dbReference type="ARBA" id="ARBA00012884"/>
    </source>
</evidence>
<evidence type="ECO:0000256" key="5">
    <source>
        <dbReference type="ARBA" id="ARBA00048142"/>
    </source>
</evidence>
<evidence type="ECO:0000256" key="3">
    <source>
        <dbReference type="ARBA" id="ARBA00023002"/>
    </source>
</evidence>
<dbReference type="InterPro" id="IPR016160">
    <property type="entry name" value="Ald_DH_CS_CYS"/>
</dbReference>
<dbReference type="GO" id="GO:0003842">
    <property type="term" value="F:L-glutamate gamma-semialdehyde dehydrogenase activity"/>
    <property type="evidence" value="ECO:0007669"/>
    <property type="project" value="UniProtKB-EC"/>
</dbReference>
<feature type="compositionally biased region" description="Basic residues" evidence="6">
    <location>
        <begin position="155"/>
        <end position="166"/>
    </location>
</feature>
<dbReference type="AlphaFoldDB" id="A0A8H4WT08"/>
<evidence type="ECO:0000256" key="6">
    <source>
        <dbReference type="SAM" id="MobiDB-lite"/>
    </source>
</evidence>
<dbReference type="OrthoDB" id="4540711at2759"/>
<dbReference type="Proteomes" id="UP000604273">
    <property type="component" value="Unassembled WGS sequence"/>
</dbReference>
<dbReference type="InterPro" id="IPR050485">
    <property type="entry name" value="Proline_metab_enzyme"/>
</dbReference>
<keyword evidence="4" id="KW-0520">NAD</keyword>
<reference evidence="8" key="2">
    <citation type="submission" date="2020-05" db="EMBL/GenBank/DDBJ databases">
        <authorList>
            <person name="Kim H.-S."/>
            <person name="Proctor R.H."/>
            <person name="Brown D.W."/>
        </authorList>
    </citation>
    <scope>NUCLEOTIDE SEQUENCE</scope>
    <source>
        <strain evidence="8">NRRL 45417</strain>
    </source>
</reference>
<dbReference type="EMBL" id="JABFAI010000249">
    <property type="protein sequence ID" value="KAF4948901.1"/>
    <property type="molecule type" value="Genomic_DNA"/>
</dbReference>